<dbReference type="AlphaFoldDB" id="A0A0B1TQ70"/>
<evidence type="ECO:0000313" key="2">
    <source>
        <dbReference type="Proteomes" id="UP000053660"/>
    </source>
</evidence>
<organism evidence="1 2">
    <name type="scientific">Oesophagostomum dentatum</name>
    <name type="common">Nodular worm</name>
    <dbReference type="NCBI Taxonomy" id="61180"/>
    <lineage>
        <taxon>Eukaryota</taxon>
        <taxon>Metazoa</taxon>
        <taxon>Ecdysozoa</taxon>
        <taxon>Nematoda</taxon>
        <taxon>Chromadorea</taxon>
        <taxon>Rhabditida</taxon>
        <taxon>Rhabditina</taxon>
        <taxon>Rhabditomorpha</taxon>
        <taxon>Strongyloidea</taxon>
        <taxon>Strongylidae</taxon>
        <taxon>Oesophagostomum</taxon>
    </lineage>
</organism>
<keyword evidence="2" id="KW-1185">Reference proteome</keyword>
<gene>
    <name evidence="1" type="ORF">OESDEN_00604</name>
</gene>
<evidence type="ECO:0000313" key="1">
    <source>
        <dbReference type="EMBL" id="KHJ99424.1"/>
    </source>
</evidence>
<accession>A0A0B1TQ70</accession>
<reference evidence="1 2" key="1">
    <citation type="submission" date="2014-03" db="EMBL/GenBank/DDBJ databases">
        <title>Draft genome of the hookworm Oesophagostomum dentatum.</title>
        <authorList>
            <person name="Mitreva M."/>
        </authorList>
    </citation>
    <scope>NUCLEOTIDE SEQUENCE [LARGE SCALE GENOMIC DNA]</scope>
    <source>
        <strain evidence="1 2">OD-Hann</strain>
    </source>
</reference>
<dbReference type="OrthoDB" id="5779449at2759"/>
<dbReference type="EMBL" id="KN549222">
    <property type="protein sequence ID" value="KHJ99424.1"/>
    <property type="molecule type" value="Genomic_DNA"/>
</dbReference>
<proteinExistence type="predicted"/>
<name>A0A0B1TQ70_OESDE</name>
<dbReference type="Proteomes" id="UP000053660">
    <property type="component" value="Unassembled WGS sequence"/>
</dbReference>
<sequence>MVHANTTIMEKTLAKSRHLVKLRGILYQPKCGEPTCFHEWFRNCDHNSNPVKEHIQMFDDVYPIVRDTIAVNLAGAADRRKLHRAYRAYCHQVFAQVTMGAQDTATSLFPSPVCNISLSLASELCICGEPTCFHEWFRNCDHNSNPVKEHIQMFDDVYPIVRDTIAINLAGAADRRKLHRAYRAYCHQVFAQVTTGTQDTETEISTLKWWMRNAAALAEKPFPGTKEFENVFISHCSARFDNQGFFFITRHKGASITVRFLFYVGPQEKEQWHASITTTSVIIGEKNARRLIEEAIARKMSLCEFIEVILWPFIDFLEAKKDQQNVCT</sequence>
<protein>
    <submittedName>
        <fullName evidence="1">Uncharacterized protein</fullName>
    </submittedName>
</protein>